<evidence type="ECO:0000313" key="3">
    <source>
        <dbReference type="Proteomes" id="UP000549882"/>
    </source>
</evidence>
<reference evidence="2 3" key="1">
    <citation type="submission" date="2020-08" db="EMBL/GenBank/DDBJ databases">
        <title>Genomic Encyclopedia of Type Strains, Phase IV (KMG-V): Genome sequencing to study the core and pangenomes of soil and plant-associated prokaryotes.</title>
        <authorList>
            <person name="Whitman W."/>
        </authorList>
    </citation>
    <scope>NUCLEOTIDE SEQUENCE [LARGE SCALE GENOMIC DNA]</scope>
    <source>
        <strain evidence="2 3">SEMIA 4064</strain>
    </source>
</reference>
<dbReference type="InterPro" id="IPR021327">
    <property type="entry name" value="DUF2934"/>
</dbReference>
<protein>
    <recommendedName>
        <fullName evidence="4">DUF2934 domain-containing protein</fullName>
    </recommendedName>
</protein>
<dbReference type="EMBL" id="JACHBI010000005">
    <property type="protein sequence ID" value="MBB5574431.1"/>
    <property type="molecule type" value="Genomic_DNA"/>
</dbReference>
<sequence length="103" mass="11324">MLESRDEWIKKRAYAIWEEEGYPSGRDTVHWEQASSERIALEKKASKKEKVDAKPKTDAKPKADAKPKIKGKAATTVMAAAVNGGSTKVSPKRPSKKTGDAKI</sequence>
<proteinExistence type="predicted"/>
<accession>A0A7W9D218</accession>
<evidence type="ECO:0000313" key="2">
    <source>
        <dbReference type="EMBL" id="MBB5574431.1"/>
    </source>
</evidence>
<dbReference type="RefSeq" id="WP_183938120.1">
    <property type="nucleotide sequence ID" value="NZ_JACHBI010000005.1"/>
</dbReference>
<gene>
    <name evidence="2" type="ORF">GGD50_003058</name>
</gene>
<name>A0A7W9D218_9HYPH</name>
<dbReference type="Proteomes" id="UP000549882">
    <property type="component" value="Unassembled WGS sequence"/>
</dbReference>
<feature type="compositionally biased region" description="Basic and acidic residues" evidence="1">
    <location>
        <begin position="40"/>
        <end position="67"/>
    </location>
</feature>
<keyword evidence="3" id="KW-1185">Reference proteome</keyword>
<dbReference type="Pfam" id="PF11154">
    <property type="entry name" value="DUF2934"/>
    <property type="match status" value="1"/>
</dbReference>
<feature type="region of interest" description="Disordered" evidence="1">
    <location>
        <begin position="40"/>
        <end position="103"/>
    </location>
</feature>
<evidence type="ECO:0008006" key="4">
    <source>
        <dbReference type="Google" id="ProtNLM"/>
    </source>
</evidence>
<dbReference type="AlphaFoldDB" id="A0A7W9D218"/>
<organism evidence="2 3">
    <name type="scientific">Rhizobium paranaense</name>
    <dbReference type="NCBI Taxonomy" id="1650438"/>
    <lineage>
        <taxon>Bacteria</taxon>
        <taxon>Pseudomonadati</taxon>
        <taxon>Pseudomonadota</taxon>
        <taxon>Alphaproteobacteria</taxon>
        <taxon>Hyphomicrobiales</taxon>
        <taxon>Rhizobiaceae</taxon>
        <taxon>Rhizobium/Agrobacterium group</taxon>
        <taxon>Rhizobium</taxon>
    </lineage>
</organism>
<comment type="caution">
    <text evidence="2">The sequence shown here is derived from an EMBL/GenBank/DDBJ whole genome shotgun (WGS) entry which is preliminary data.</text>
</comment>
<evidence type="ECO:0000256" key="1">
    <source>
        <dbReference type="SAM" id="MobiDB-lite"/>
    </source>
</evidence>